<dbReference type="GO" id="GO:0006412">
    <property type="term" value="P:translation"/>
    <property type="evidence" value="ECO:0007669"/>
    <property type="project" value="UniProtKB-UniRule"/>
</dbReference>
<sequence>MSITKDEVIHVAKLARLKFTDEELEKYSHQLDNIIKYVDKLNELNTDDAEPTAHIVPISNVFREDEVVPSMDREKVLMNAKEKEDGCFKVPKIIE</sequence>
<dbReference type="Pfam" id="PF02686">
    <property type="entry name" value="GatC"/>
    <property type="match status" value="1"/>
</dbReference>
<keyword evidence="6" id="KW-0436">Ligase</keyword>
<dbReference type="PANTHER" id="PTHR15004:SF0">
    <property type="entry name" value="GLUTAMYL-TRNA(GLN) AMIDOTRANSFERASE SUBUNIT C, MITOCHONDRIAL"/>
    <property type="match status" value="1"/>
</dbReference>
<keyword evidence="6" id="KW-0067">ATP-binding</keyword>
<organism evidence="8 10">
    <name type="scientific">Thermoanaerobacterium thermosaccharolyticum</name>
    <name type="common">Clostridium thermosaccharolyticum</name>
    <dbReference type="NCBI Taxonomy" id="1517"/>
    <lineage>
        <taxon>Bacteria</taxon>
        <taxon>Bacillati</taxon>
        <taxon>Bacillota</taxon>
        <taxon>Clostridia</taxon>
        <taxon>Thermoanaerobacterales</taxon>
        <taxon>Thermoanaerobacteraceae</taxon>
        <taxon>Thermoanaerobacterium</taxon>
    </lineage>
</organism>
<reference evidence="7 9" key="1">
    <citation type="submission" date="2016-08" db="EMBL/GenBank/DDBJ databases">
        <title>A novel genetic cassette of butanologenic Thermoanaerobacterium thermosaccharolyticum that directly convert cellulose to butanol.</title>
        <authorList>
            <person name="Li T."/>
            <person name="He J."/>
        </authorList>
    </citation>
    <scope>NUCLEOTIDE SEQUENCE [LARGE SCALE GENOMIC DNA]</scope>
    <source>
        <strain evidence="7 9">TG57</strain>
    </source>
</reference>
<dbReference type="PANTHER" id="PTHR15004">
    <property type="entry name" value="GLUTAMYL-TRNA(GLN) AMIDOTRANSFERASE SUBUNIT C, MITOCHONDRIAL"/>
    <property type="match status" value="1"/>
</dbReference>
<dbReference type="GO" id="GO:0006450">
    <property type="term" value="P:regulation of translational fidelity"/>
    <property type="evidence" value="ECO:0007669"/>
    <property type="project" value="InterPro"/>
</dbReference>
<dbReference type="GO" id="GO:0070681">
    <property type="term" value="P:glutaminyl-tRNAGln biosynthesis via transamidation"/>
    <property type="evidence" value="ECO:0007669"/>
    <property type="project" value="TreeGrafter"/>
</dbReference>
<evidence type="ECO:0000313" key="9">
    <source>
        <dbReference type="Proteomes" id="UP000214975"/>
    </source>
</evidence>
<dbReference type="NCBIfam" id="TIGR00135">
    <property type="entry name" value="gatC"/>
    <property type="match status" value="1"/>
</dbReference>
<evidence type="ECO:0000256" key="5">
    <source>
        <dbReference type="ARBA" id="ARBA00047913"/>
    </source>
</evidence>
<evidence type="ECO:0000256" key="3">
    <source>
        <dbReference type="ARBA" id="ARBA00024799"/>
    </source>
</evidence>
<gene>
    <name evidence="6" type="primary">gatC</name>
    <name evidence="8" type="ORF">CE561_09375</name>
    <name evidence="7" type="ORF">Thert_00537</name>
</gene>
<dbReference type="InterPro" id="IPR003837">
    <property type="entry name" value="GatC"/>
</dbReference>
<evidence type="ECO:0000313" key="10">
    <source>
        <dbReference type="Proteomes" id="UP000215301"/>
    </source>
</evidence>
<dbReference type="GO" id="GO:0005524">
    <property type="term" value="F:ATP binding"/>
    <property type="evidence" value="ECO:0007669"/>
    <property type="project" value="UniProtKB-KW"/>
</dbReference>
<proteinExistence type="inferred from homology"/>
<dbReference type="HAMAP" id="MF_00122">
    <property type="entry name" value="GatC"/>
    <property type="match status" value="1"/>
</dbReference>
<evidence type="ECO:0000256" key="2">
    <source>
        <dbReference type="ARBA" id="ARBA00011123"/>
    </source>
</evidence>
<dbReference type="EMBL" id="CP016893">
    <property type="protein sequence ID" value="AST56724.1"/>
    <property type="molecule type" value="Genomic_DNA"/>
</dbReference>
<dbReference type="SUPFAM" id="SSF141000">
    <property type="entry name" value="Glu-tRNAGln amidotransferase C subunit"/>
    <property type="match status" value="1"/>
</dbReference>
<dbReference type="Proteomes" id="UP000215301">
    <property type="component" value="Unassembled WGS sequence"/>
</dbReference>
<dbReference type="Proteomes" id="UP000214975">
    <property type="component" value="Chromosome"/>
</dbReference>
<dbReference type="OMA" id="VTPMAMK"/>
<comment type="catalytic activity">
    <reaction evidence="4 6">
        <text>L-aspartyl-tRNA(Asn) + L-glutamine + ATP + H2O = L-asparaginyl-tRNA(Asn) + L-glutamate + ADP + phosphate + 2 H(+)</text>
        <dbReference type="Rhea" id="RHEA:14513"/>
        <dbReference type="Rhea" id="RHEA-COMP:9674"/>
        <dbReference type="Rhea" id="RHEA-COMP:9677"/>
        <dbReference type="ChEBI" id="CHEBI:15377"/>
        <dbReference type="ChEBI" id="CHEBI:15378"/>
        <dbReference type="ChEBI" id="CHEBI:29985"/>
        <dbReference type="ChEBI" id="CHEBI:30616"/>
        <dbReference type="ChEBI" id="CHEBI:43474"/>
        <dbReference type="ChEBI" id="CHEBI:58359"/>
        <dbReference type="ChEBI" id="CHEBI:78515"/>
        <dbReference type="ChEBI" id="CHEBI:78516"/>
        <dbReference type="ChEBI" id="CHEBI:456216"/>
    </reaction>
</comment>
<dbReference type="EC" id="6.3.5.-" evidence="6"/>
<evidence type="ECO:0000256" key="6">
    <source>
        <dbReference type="HAMAP-Rule" id="MF_00122"/>
    </source>
</evidence>
<dbReference type="InterPro" id="IPR036113">
    <property type="entry name" value="Asp/Glu-ADT_sf_sub_c"/>
</dbReference>
<comment type="catalytic activity">
    <reaction evidence="5 6">
        <text>L-glutamyl-tRNA(Gln) + L-glutamine + ATP + H2O = L-glutaminyl-tRNA(Gln) + L-glutamate + ADP + phosphate + H(+)</text>
        <dbReference type="Rhea" id="RHEA:17521"/>
        <dbReference type="Rhea" id="RHEA-COMP:9681"/>
        <dbReference type="Rhea" id="RHEA-COMP:9684"/>
        <dbReference type="ChEBI" id="CHEBI:15377"/>
        <dbReference type="ChEBI" id="CHEBI:15378"/>
        <dbReference type="ChEBI" id="CHEBI:29985"/>
        <dbReference type="ChEBI" id="CHEBI:30616"/>
        <dbReference type="ChEBI" id="CHEBI:43474"/>
        <dbReference type="ChEBI" id="CHEBI:58359"/>
        <dbReference type="ChEBI" id="CHEBI:78520"/>
        <dbReference type="ChEBI" id="CHEBI:78521"/>
        <dbReference type="ChEBI" id="CHEBI:456216"/>
    </reaction>
</comment>
<accession>A0A231VFQ8</accession>
<comment type="function">
    <text evidence="3 6">Allows the formation of correctly charged Asn-tRNA(Asn) or Gln-tRNA(Gln) through the transamidation of misacylated Asp-tRNA(Asn) or Glu-tRNA(Gln) in organisms which lack either or both of asparaginyl-tRNA or glutaminyl-tRNA synthetases. The reaction takes place in the presence of glutamine and ATP through an activated phospho-Asp-tRNA(Asn) or phospho-Glu-tRNA(Gln).</text>
</comment>
<dbReference type="Gene3D" id="1.10.20.60">
    <property type="entry name" value="Glu-tRNAGln amidotransferase C subunit, N-terminal domain"/>
    <property type="match status" value="1"/>
</dbReference>
<dbReference type="AlphaFoldDB" id="A0A231VFQ8"/>
<dbReference type="GeneID" id="93864917"/>
<comment type="subunit">
    <text evidence="2 6">Heterotrimer of A, B and C subunits.</text>
</comment>
<dbReference type="EMBL" id="NKHD01000026">
    <property type="protein sequence ID" value="OXT07015.1"/>
    <property type="molecule type" value="Genomic_DNA"/>
</dbReference>
<keyword evidence="6" id="KW-0648">Protein biosynthesis</keyword>
<dbReference type="GO" id="GO:0050567">
    <property type="term" value="F:glutaminyl-tRNA synthase (glutamine-hydrolyzing) activity"/>
    <property type="evidence" value="ECO:0007669"/>
    <property type="project" value="UniProtKB-UniRule"/>
</dbReference>
<keyword evidence="8" id="KW-0808">Transferase</keyword>
<evidence type="ECO:0000313" key="8">
    <source>
        <dbReference type="EMBL" id="OXT07015.1"/>
    </source>
</evidence>
<evidence type="ECO:0000313" key="7">
    <source>
        <dbReference type="EMBL" id="AST56724.1"/>
    </source>
</evidence>
<reference evidence="8 10" key="2">
    <citation type="submission" date="2017-06" db="EMBL/GenBank/DDBJ databases">
        <title>Isolation and characterization of a thermophilic and butanogenic Thermoanaerobacterium thermosaccharolyticum M5 capable of efficient degradation of hemicellulose.</title>
        <authorList>
            <person name="Xin F."/>
            <person name="Jiang Y."/>
        </authorList>
    </citation>
    <scope>NUCLEOTIDE SEQUENCE [LARGE SCALE GENOMIC DNA]</scope>
    <source>
        <strain evidence="8 10">M5</strain>
    </source>
</reference>
<keyword evidence="6" id="KW-0547">Nucleotide-binding</keyword>
<dbReference type="GO" id="GO:0016740">
    <property type="term" value="F:transferase activity"/>
    <property type="evidence" value="ECO:0007669"/>
    <property type="project" value="UniProtKB-KW"/>
</dbReference>
<comment type="similarity">
    <text evidence="1 6">Belongs to the GatC family.</text>
</comment>
<evidence type="ECO:0000256" key="4">
    <source>
        <dbReference type="ARBA" id="ARBA00047380"/>
    </source>
</evidence>
<evidence type="ECO:0000256" key="1">
    <source>
        <dbReference type="ARBA" id="ARBA00010757"/>
    </source>
</evidence>
<name>A0A231VFQ8_THETR</name>
<dbReference type="RefSeq" id="WP_013298533.1">
    <property type="nucleotide sequence ID" value="NZ_CP016893.1"/>
</dbReference>
<protein>
    <recommendedName>
        <fullName evidence="6">Aspartyl/glutamyl-tRNA(Asn/Gln) amidotransferase subunit C</fullName>
        <shortName evidence="6">Asp/Glu-ADT subunit C</shortName>
        <ecNumber evidence="6">6.3.5.-</ecNumber>
    </recommendedName>
</protein>